<dbReference type="InterPro" id="IPR029046">
    <property type="entry name" value="LolA/LolB/LppX"/>
</dbReference>
<evidence type="ECO:0000313" key="2">
    <source>
        <dbReference type="Proteomes" id="UP000054226"/>
    </source>
</evidence>
<dbReference type="Proteomes" id="UP000054226">
    <property type="component" value="Unassembled WGS sequence"/>
</dbReference>
<dbReference type="PATRIC" id="fig|1284240.4.peg.1060"/>
<name>M2ZUG2_9PSEU</name>
<sequence>MRASFRLTAVAAALTLLVTGCGTRTGATVEDRGGELALAAPFTDALALAEASKQETRKAKSFKATISRVSGATKRESTMAARYDDDASKISVTTPGIGETLEMRVVGRILYFKLPAAERARLLALIPWGRLYVDGPDPRTKVLTETLSKSIEKDSPAKQLELVEKTGSILKSEQARLGGVPVNHYFVEFDVKKQLDLFLGDEVPADRRAEIEKRLASEDLRVPAELWVNAEQLPLKMTMDRTGLRNAMGGPDTGEAEWTYTYSDWGAPVEITLPSAADVIDYTILLDRAGF</sequence>
<dbReference type="SUPFAM" id="SSF89392">
    <property type="entry name" value="Prokaryotic lipoproteins and lipoprotein localization factors"/>
    <property type="match status" value="1"/>
</dbReference>
<organism evidence="1 2">
    <name type="scientific">Amycolatopsis decaplanina DSM 44594</name>
    <dbReference type="NCBI Taxonomy" id="1284240"/>
    <lineage>
        <taxon>Bacteria</taxon>
        <taxon>Bacillati</taxon>
        <taxon>Actinomycetota</taxon>
        <taxon>Actinomycetes</taxon>
        <taxon>Pseudonocardiales</taxon>
        <taxon>Pseudonocardiaceae</taxon>
        <taxon>Amycolatopsis</taxon>
    </lineage>
</organism>
<dbReference type="Gene3D" id="2.50.20.20">
    <property type="match status" value="1"/>
</dbReference>
<dbReference type="AlphaFoldDB" id="M2ZUG2"/>
<protein>
    <recommendedName>
        <fullName evidence="3">Lipoprotein</fullName>
    </recommendedName>
</protein>
<dbReference type="PROSITE" id="PS51257">
    <property type="entry name" value="PROKAR_LIPOPROTEIN"/>
    <property type="match status" value="1"/>
</dbReference>
<evidence type="ECO:0008006" key="3">
    <source>
        <dbReference type="Google" id="ProtNLM"/>
    </source>
</evidence>
<dbReference type="EMBL" id="AOHO01000026">
    <property type="protein sequence ID" value="EME63999.1"/>
    <property type="molecule type" value="Genomic_DNA"/>
</dbReference>
<keyword evidence="2" id="KW-1185">Reference proteome</keyword>
<accession>M2ZUG2</accession>
<evidence type="ECO:0000313" key="1">
    <source>
        <dbReference type="EMBL" id="EME63999.1"/>
    </source>
</evidence>
<dbReference type="OrthoDB" id="3427828at2"/>
<comment type="caution">
    <text evidence="1">The sequence shown here is derived from an EMBL/GenBank/DDBJ whole genome shotgun (WGS) entry which is preliminary data.</text>
</comment>
<proteinExistence type="predicted"/>
<gene>
    <name evidence="1" type="ORF">H074_05269</name>
</gene>
<reference evidence="1 2" key="1">
    <citation type="journal article" date="2013" name="Genome Announc.">
        <title>Draft Genome Sequence of Amycolatopsis decaplanina Strain DSM 44594T.</title>
        <authorList>
            <person name="Kaur N."/>
            <person name="Kumar S."/>
            <person name="Bala M."/>
            <person name="Raghava G.P."/>
            <person name="Mayilraj S."/>
        </authorList>
    </citation>
    <scope>NUCLEOTIDE SEQUENCE [LARGE SCALE GENOMIC DNA]</scope>
    <source>
        <strain evidence="1 2">DSM 44594</strain>
    </source>
</reference>